<accession>X1USW5</accession>
<dbReference type="AlphaFoldDB" id="X1USW5"/>
<gene>
    <name evidence="1" type="ORF">S12H4_31126</name>
</gene>
<evidence type="ECO:0000313" key="1">
    <source>
        <dbReference type="EMBL" id="GAI95444.1"/>
    </source>
</evidence>
<sequence>SEPSFHKKSTSKRFVTKNYVKVRDIGFKMSNPNAVNINIWNRNNAVF</sequence>
<name>X1USW5_9ZZZZ</name>
<protein>
    <submittedName>
        <fullName evidence="1">Uncharacterized protein</fullName>
    </submittedName>
</protein>
<comment type="caution">
    <text evidence="1">The sequence shown here is derived from an EMBL/GenBank/DDBJ whole genome shotgun (WGS) entry which is preliminary data.</text>
</comment>
<dbReference type="EMBL" id="BARW01018140">
    <property type="protein sequence ID" value="GAI95444.1"/>
    <property type="molecule type" value="Genomic_DNA"/>
</dbReference>
<feature type="non-terminal residue" evidence="1">
    <location>
        <position position="1"/>
    </location>
</feature>
<proteinExistence type="predicted"/>
<organism evidence="1">
    <name type="scientific">marine sediment metagenome</name>
    <dbReference type="NCBI Taxonomy" id="412755"/>
    <lineage>
        <taxon>unclassified sequences</taxon>
        <taxon>metagenomes</taxon>
        <taxon>ecological metagenomes</taxon>
    </lineage>
</organism>
<reference evidence="1" key="1">
    <citation type="journal article" date="2014" name="Front. Microbiol.">
        <title>High frequency of phylogenetically diverse reductive dehalogenase-homologous genes in deep subseafloor sedimentary metagenomes.</title>
        <authorList>
            <person name="Kawai M."/>
            <person name="Futagami T."/>
            <person name="Toyoda A."/>
            <person name="Takaki Y."/>
            <person name="Nishi S."/>
            <person name="Hori S."/>
            <person name="Arai W."/>
            <person name="Tsubouchi T."/>
            <person name="Morono Y."/>
            <person name="Uchiyama I."/>
            <person name="Ito T."/>
            <person name="Fujiyama A."/>
            <person name="Inagaki F."/>
            <person name="Takami H."/>
        </authorList>
    </citation>
    <scope>NUCLEOTIDE SEQUENCE</scope>
    <source>
        <strain evidence="1">Expedition CK06-06</strain>
    </source>
</reference>